<evidence type="ECO:0000313" key="9">
    <source>
        <dbReference type="Proteomes" id="UP001185015"/>
    </source>
</evidence>
<feature type="domain" description="Type II secretion system protein GspF" evidence="7">
    <location>
        <begin position="86"/>
        <end position="211"/>
    </location>
</feature>
<accession>A0AA90TZT6</accession>
<dbReference type="AlphaFoldDB" id="A0AA90TZT6"/>
<keyword evidence="2" id="KW-1003">Cell membrane</keyword>
<feature type="transmembrane region" description="Helical" evidence="6">
    <location>
        <begin position="267"/>
        <end position="289"/>
    </location>
</feature>
<dbReference type="InterPro" id="IPR018076">
    <property type="entry name" value="T2SS_GspF_dom"/>
</dbReference>
<evidence type="ECO:0000256" key="6">
    <source>
        <dbReference type="SAM" id="Phobius"/>
    </source>
</evidence>
<feature type="transmembrane region" description="Helical" evidence="6">
    <location>
        <begin position="526"/>
        <end position="548"/>
    </location>
</feature>
<feature type="transmembrane region" description="Helical" evidence="6">
    <location>
        <begin position="438"/>
        <end position="457"/>
    </location>
</feature>
<comment type="caution">
    <text evidence="8">The sequence shown here is derived from an EMBL/GenBank/DDBJ whole genome shotgun (WGS) entry which is preliminary data.</text>
</comment>
<evidence type="ECO:0000256" key="4">
    <source>
        <dbReference type="ARBA" id="ARBA00022989"/>
    </source>
</evidence>
<reference evidence="8 9" key="1">
    <citation type="submission" date="2023-07" db="EMBL/GenBank/DDBJ databases">
        <title>Genomic Encyclopedia of Type Strains, Phase IV (KMG-IV): sequencing the most valuable type-strain genomes for metagenomic binning, comparative biology and taxonomic classification.</title>
        <authorList>
            <person name="Goeker M."/>
        </authorList>
    </citation>
    <scope>NUCLEOTIDE SEQUENCE [LARGE SCALE GENOMIC DNA]</scope>
    <source>
        <strain evidence="8 9">DSM 17273</strain>
    </source>
</reference>
<name>A0AA90TZT6_9EURY</name>
<proteinExistence type="predicted"/>
<comment type="subcellular location">
    <subcellularLocation>
        <location evidence="1">Cell membrane</location>
        <topology evidence="1">Multi-pass membrane protein</topology>
    </subcellularLocation>
</comment>
<gene>
    <name evidence="8" type="ORF">J2750_001484</name>
</gene>
<keyword evidence="5 6" id="KW-0472">Membrane</keyword>
<protein>
    <submittedName>
        <fullName evidence="8">Flagellar protein FlaJ</fullName>
    </submittedName>
</protein>
<dbReference type="Pfam" id="PF00482">
    <property type="entry name" value="T2SSF"/>
    <property type="match status" value="1"/>
</dbReference>
<feature type="transmembrane region" description="Helical" evidence="6">
    <location>
        <begin position="491"/>
        <end position="514"/>
    </location>
</feature>
<sequence length="551" mass="60767">MDYLKAFNAMEMNPRDYARKIAVPVVAFGFIFSIVIYVLLPGLFTGNTMMLPALLPVICIIFVFYYPFSILGGKASEIDNNMHYYITHMGVISTADTPRLDIIKIVSQNESYGFLAKESEKIYDLVTVWNMSLADACRFGSKRTPSVLYEDFLDRFAHGLQSGEDIQSFLKAEQNVVMNEYEAMYNSALYAVEVIKELFISLIMALIFLASFAIIMPVITGMDVIMLMSVVVVVFIGTDMVMIAFTRSKVPNDPIWQQTKILTKSKIRLYQSIPISIAGCIVAAIAVILYGKLDLPIAVAVVLTPLFYMGHVASDIEKDIKRKDENYPSLIRSLGSSAGARGGLIDEALKALRIHDFGPLTKDVNALYKRLNTRVDKKKSWNFFAANTGSNLIQRFSGMFVEATNLGGKPEVIGEMIANNFHRIVSLRKKRYQSASSLVGVLYGLTGGIGFTLYISIGVVDLMQDMFSTVSIPEGMSMGMVINPDIGSIEVLSAMILLIMVAHSLMSALLLRFVDGGHILRASKDFVIMVWVSAFSAVITVSGVATLLGTS</sequence>
<evidence type="ECO:0000259" key="7">
    <source>
        <dbReference type="Pfam" id="PF00482"/>
    </source>
</evidence>
<keyword evidence="4 6" id="KW-1133">Transmembrane helix</keyword>
<dbReference type="PANTHER" id="PTHR35402:SF2">
    <property type="entry name" value="FLAGELLA ACCESSORY PROTEIN J"/>
    <property type="match status" value="1"/>
</dbReference>
<dbReference type="Proteomes" id="UP001185015">
    <property type="component" value="Unassembled WGS sequence"/>
</dbReference>
<feature type="transmembrane region" description="Helical" evidence="6">
    <location>
        <begin position="295"/>
        <end position="313"/>
    </location>
</feature>
<dbReference type="NCBIfam" id="NF004704">
    <property type="entry name" value="PRK06041.1-2"/>
    <property type="match status" value="1"/>
</dbReference>
<keyword evidence="8" id="KW-0966">Cell projection</keyword>
<feature type="transmembrane region" description="Helical" evidence="6">
    <location>
        <begin position="198"/>
        <end position="219"/>
    </location>
</feature>
<keyword evidence="9" id="KW-1185">Reference proteome</keyword>
<evidence type="ECO:0000256" key="5">
    <source>
        <dbReference type="ARBA" id="ARBA00023136"/>
    </source>
</evidence>
<dbReference type="RefSeq" id="WP_270095988.1">
    <property type="nucleotide sequence ID" value="NZ_JAQFFK010000003.1"/>
</dbReference>
<feature type="transmembrane region" description="Helical" evidence="6">
    <location>
        <begin position="21"/>
        <end position="44"/>
    </location>
</feature>
<keyword evidence="3 6" id="KW-0812">Transmembrane</keyword>
<organism evidence="8 9">
    <name type="scientific">Methanococcoides alaskense</name>
    <dbReference type="NCBI Taxonomy" id="325778"/>
    <lineage>
        <taxon>Archaea</taxon>
        <taxon>Methanobacteriati</taxon>
        <taxon>Methanobacteriota</taxon>
        <taxon>Stenosarchaea group</taxon>
        <taxon>Methanomicrobia</taxon>
        <taxon>Methanosarcinales</taxon>
        <taxon>Methanosarcinaceae</taxon>
        <taxon>Methanococcoides</taxon>
    </lineage>
</organism>
<dbReference type="EMBL" id="JAVDQI010000005">
    <property type="protein sequence ID" value="MDR6223022.1"/>
    <property type="molecule type" value="Genomic_DNA"/>
</dbReference>
<dbReference type="GO" id="GO:0005886">
    <property type="term" value="C:plasma membrane"/>
    <property type="evidence" value="ECO:0007669"/>
    <property type="project" value="UniProtKB-SubCell"/>
</dbReference>
<evidence type="ECO:0000256" key="2">
    <source>
        <dbReference type="ARBA" id="ARBA00022475"/>
    </source>
</evidence>
<evidence type="ECO:0000256" key="3">
    <source>
        <dbReference type="ARBA" id="ARBA00022692"/>
    </source>
</evidence>
<evidence type="ECO:0000313" key="8">
    <source>
        <dbReference type="EMBL" id="MDR6223022.1"/>
    </source>
</evidence>
<keyword evidence="8" id="KW-0969">Cilium</keyword>
<feature type="transmembrane region" description="Helical" evidence="6">
    <location>
        <begin position="50"/>
        <end position="68"/>
    </location>
</feature>
<keyword evidence="8" id="KW-0282">Flagellum</keyword>
<dbReference type="InterPro" id="IPR056569">
    <property type="entry name" value="ArlJ-like"/>
</dbReference>
<dbReference type="PANTHER" id="PTHR35402">
    <property type="entry name" value="INTEGRAL MEMBRANE PROTEIN-RELATED"/>
    <property type="match status" value="1"/>
</dbReference>
<feature type="transmembrane region" description="Helical" evidence="6">
    <location>
        <begin position="225"/>
        <end position="246"/>
    </location>
</feature>
<evidence type="ECO:0000256" key="1">
    <source>
        <dbReference type="ARBA" id="ARBA00004651"/>
    </source>
</evidence>